<sequence length="106" mass="12588">MYEIFEKLIKMHNVTAYKVSKDTNIPYSAFSDWKAGRSTPKQDKLKKIADYLGVSIEYLMTGEENSDNKFVLENTYFSFAKEAQEKNISKEDMKKMWQFYEMIKNK</sequence>
<dbReference type="InterPro" id="IPR010982">
    <property type="entry name" value="Lambda_DNA-bd_dom_sf"/>
</dbReference>
<dbReference type="GO" id="GO:0003677">
    <property type="term" value="F:DNA binding"/>
    <property type="evidence" value="ECO:0007669"/>
    <property type="project" value="InterPro"/>
</dbReference>
<name>A0A3D2X9L9_9FIRM</name>
<feature type="domain" description="HTH cro/C1-type" evidence="1">
    <location>
        <begin position="5"/>
        <end position="59"/>
    </location>
</feature>
<proteinExistence type="predicted"/>
<gene>
    <name evidence="2" type="ORF">DHW61_15630</name>
</gene>
<protein>
    <recommendedName>
        <fullName evidence="1">HTH cro/C1-type domain-containing protein</fullName>
    </recommendedName>
</protein>
<dbReference type="SUPFAM" id="SSF47413">
    <property type="entry name" value="lambda repressor-like DNA-binding domains"/>
    <property type="match status" value="1"/>
</dbReference>
<dbReference type="InterPro" id="IPR001387">
    <property type="entry name" value="Cro/C1-type_HTH"/>
</dbReference>
<dbReference type="EMBL" id="DPVV01000518">
    <property type="protein sequence ID" value="HCL03811.1"/>
    <property type="molecule type" value="Genomic_DNA"/>
</dbReference>
<dbReference type="Pfam" id="PF01381">
    <property type="entry name" value="HTH_3"/>
    <property type="match status" value="1"/>
</dbReference>
<comment type="caution">
    <text evidence="2">The sequence shown here is derived from an EMBL/GenBank/DDBJ whole genome shotgun (WGS) entry which is preliminary data.</text>
</comment>
<organism evidence="2 3">
    <name type="scientific">Lachnoclostridium phytofermentans</name>
    <dbReference type="NCBI Taxonomy" id="66219"/>
    <lineage>
        <taxon>Bacteria</taxon>
        <taxon>Bacillati</taxon>
        <taxon>Bacillota</taxon>
        <taxon>Clostridia</taxon>
        <taxon>Lachnospirales</taxon>
        <taxon>Lachnospiraceae</taxon>
    </lineage>
</organism>
<evidence type="ECO:0000259" key="1">
    <source>
        <dbReference type="PROSITE" id="PS50943"/>
    </source>
</evidence>
<dbReference type="CDD" id="cd00093">
    <property type="entry name" value="HTH_XRE"/>
    <property type="match status" value="1"/>
</dbReference>
<dbReference type="Proteomes" id="UP000262969">
    <property type="component" value="Unassembled WGS sequence"/>
</dbReference>
<dbReference type="SMART" id="SM00530">
    <property type="entry name" value="HTH_XRE"/>
    <property type="match status" value="1"/>
</dbReference>
<evidence type="ECO:0000313" key="2">
    <source>
        <dbReference type="EMBL" id="HCL03811.1"/>
    </source>
</evidence>
<accession>A0A3D2X9L9</accession>
<dbReference type="PROSITE" id="PS50943">
    <property type="entry name" value="HTH_CROC1"/>
    <property type="match status" value="1"/>
</dbReference>
<evidence type="ECO:0000313" key="3">
    <source>
        <dbReference type="Proteomes" id="UP000262969"/>
    </source>
</evidence>
<reference evidence="2 3" key="1">
    <citation type="journal article" date="2018" name="Nat. Biotechnol.">
        <title>A standardized bacterial taxonomy based on genome phylogeny substantially revises the tree of life.</title>
        <authorList>
            <person name="Parks D.H."/>
            <person name="Chuvochina M."/>
            <person name="Waite D.W."/>
            <person name="Rinke C."/>
            <person name="Skarshewski A."/>
            <person name="Chaumeil P.A."/>
            <person name="Hugenholtz P."/>
        </authorList>
    </citation>
    <scope>NUCLEOTIDE SEQUENCE [LARGE SCALE GENOMIC DNA]</scope>
    <source>
        <strain evidence="2">UBA11728</strain>
    </source>
</reference>
<dbReference type="AlphaFoldDB" id="A0A3D2X9L9"/>
<dbReference type="Gene3D" id="1.10.260.40">
    <property type="entry name" value="lambda repressor-like DNA-binding domains"/>
    <property type="match status" value="1"/>
</dbReference>